<dbReference type="EMBL" id="PCTN01000158">
    <property type="protein sequence ID" value="PIP75465.1"/>
    <property type="molecule type" value="Genomic_DNA"/>
</dbReference>
<dbReference type="Proteomes" id="UP000230159">
    <property type="component" value="Unassembled WGS sequence"/>
</dbReference>
<name>A0A2H0CZW8_9BACT</name>
<proteinExistence type="predicted"/>
<evidence type="ECO:0000313" key="2">
    <source>
        <dbReference type="Proteomes" id="UP000230159"/>
    </source>
</evidence>
<evidence type="ECO:0008006" key="3">
    <source>
        <dbReference type="Google" id="ProtNLM"/>
    </source>
</evidence>
<protein>
    <recommendedName>
        <fullName evidence="3">Fibronectin type-III domain-containing protein</fullName>
    </recommendedName>
</protein>
<dbReference type="AlphaFoldDB" id="A0A2H0CZW8"/>
<gene>
    <name evidence="1" type="ORF">COW86_03630</name>
</gene>
<evidence type="ECO:0000313" key="1">
    <source>
        <dbReference type="EMBL" id="PIP75465.1"/>
    </source>
</evidence>
<dbReference type="InterPro" id="IPR013783">
    <property type="entry name" value="Ig-like_fold"/>
</dbReference>
<dbReference type="Gene3D" id="2.60.40.10">
    <property type="entry name" value="Immunoglobulins"/>
    <property type="match status" value="1"/>
</dbReference>
<organism evidence="1 2">
    <name type="scientific">Candidatus Kuenenbacteria bacterium CG22_combo_CG10-13_8_21_14_all_39_9</name>
    <dbReference type="NCBI Taxonomy" id="1974621"/>
    <lineage>
        <taxon>Bacteria</taxon>
        <taxon>Candidatus Kueneniibacteriota</taxon>
    </lineage>
</organism>
<feature type="non-terminal residue" evidence="1">
    <location>
        <position position="283"/>
    </location>
</feature>
<sequence length="283" mass="31407">MKKILIISILTILVASFVYFIFDSFQTEIVRAGSEHNVSGWAWSSNIGWISFNNTTGGGTTNYGVNIGADGKFSGYAWSENIGWIDFAPTGPYPAAPDYSAKVDLVTGQVSGWARALAFGDGWDGWIKLRDTNYGVSINPSNGEFSGWAWSDMVIGWISFNCSNQGVCGTSDYKVITSFSFNQPPNKPSNLYETWSHCSVQKLSIPIFHWTYSDPDGDPQAASHLKIYGETTLDTGEISCPSTCLSYTPLPGWIRDNLNWNKTYSWQVKVKDDQGNWSEWSDL</sequence>
<accession>A0A2H0CZW8</accession>
<reference evidence="1 2" key="1">
    <citation type="submission" date="2017-09" db="EMBL/GenBank/DDBJ databases">
        <title>Depth-based differentiation of microbial function through sediment-hosted aquifers and enrichment of novel symbionts in the deep terrestrial subsurface.</title>
        <authorList>
            <person name="Probst A.J."/>
            <person name="Ladd B."/>
            <person name="Jarett J.K."/>
            <person name="Geller-Mcgrath D.E."/>
            <person name="Sieber C.M."/>
            <person name="Emerson J.B."/>
            <person name="Anantharaman K."/>
            <person name="Thomas B.C."/>
            <person name="Malmstrom R."/>
            <person name="Stieglmeier M."/>
            <person name="Klingl A."/>
            <person name="Woyke T."/>
            <person name="Ryan C.M."/>
            <person name="Banfield J.F."/>
        </authorList>
    </citation>
    <scope>NUCLEOTIDE SEQUENCE [LARGE SCALE GENOMIC DNA]</scope>
    <source>
        <strain evidence="1">CG22_combo_CG10-13_8_21_14_all_39_9</strain>
    </source>
</reference>
<comment type="caution">
    <text evidence="1">The sequence shown here is derived from an EMBL/GenBank/DDBJ whole genome shotgun (WGS) entry which is preliminary data.</text>
</comment>